<dbReference type="OrthoDB" id="282550at2"/>
<accession>K6XHK9</accession>
<proteinExistence type="predicted"/>
<feature type="transmembrane region" description="Helical" evidence="1">
    <location>
        <begin position="101"/>
        <end position="120"/>
    </location>
</feature>
<feature type="transmembrane region" description="Helical" evidence="1">
    <location>
        <begin position="132"/>
        <end position="150"/>
    </location>
</feature>
<protein>
    <submittedName>
        <fullName evidence="2">Uncharacterized protein</fullName>
    </submittedName>
</protein>
<keyword evidence="3" id="KW-1185">Reference proteome</keyword>
<evidence type="ECO:0000313" key="2">
    <source>
        <dbReference type="EMBL" id="GAC20154.1"/>
    </source>
</evidence>
<dbReference type="RefSeq" id="WP_007621781.1">
    <property type="nucleotide sequence ID" value="NZ_BAEO01000047.1"/>
</dbReference>
<dbReference type="Proteomes" id="UP000006327">
    <property type="component" value="Unassembled WGS sequence"/>
</dbReference>
<sequence>MSVSMSELWLAILLAGLLSWVASALIHMLIKYHNADYRGFANEEAVSSALADKSPTPALYTLPYCRDMKAMGEETMQKKFNDGPVAMITIMPNGMPPMGELLLQQILFFVFGSFFIGYLATLSITTNADFIMVFRQVFVAGFLTYGWAQIPLSIWMGQPWSNCIRYLIDAMIYAAVTAGIFAFLWPNLH</sequence>
<feature type="transmembrane region" description="Helical" evidence="1">
    <location>
        <begin position="170"/>
        <end position="188"/>
    </location>
</feature>
<dbReference type="eggNOG" id="ENOG5032R2Z">
    <property type="taxonomic scope" value="Bacteria"/>
</dbReference>
<keyword evidence="1" id="KW-1133">Transmembrane helix</keyword>
<reference evidence="2 3" key="1">
    <citation type="journal article" date="2017" name="Antonie Van Leeuwenhoek">
        <title>Rhizobium rhizosphaerae sp. nov., a novel species isolated from rice rhizosphere.</title>
        <authorList>
            <person name="Zhao J.J."/>
            <person name="Zhang J."/>
            <person name="Zhang R.J."/>
            <person name="Zhang C.W."/>
            <person name="Yin H.Q."/>
            <person name="Zhang X.X."/>
        </authorList>
    </citation>
    <scope>NUCLEOTIDE SEQUENCE [LARGE SCALE GENOMIC DNA]</scope>
    <source>
        <strain evidence="2 3">BSs20135</strain>
    </source>
</reference>
<name>K6XHK9_9ALTE</name>
<dbReference type="AlphaFoldDB" id="K6XHK9"/>
<organism evidence="2 3">
    <name type="scientific">Paraglaciecola arctica BSs20135</name>
    <dbReference type="NCBI Taxonomy" id="493475"/>
    <lineage>
        <taxon>Bacteria</taxon>
        <taxon>Pseudomonadati</taxon>
        <taxon>Pseudomonadota</taxon>
        <taxon>Gammaproteobacteria</taxon>
        <taxon>Alteromonadales</taxon>
        <taxon>Alteromonadaceae</taxon>
        <taxon>Paraglaciecola</taxon>
    </lineage>
</organism>
<keyword evidence="1" id="KW-0812">Transmembrane</keyword>
<comment type="caution">
    <text evidence="2">The sequence shown here is derived from an EMBL/GenBank/DDBJ whole genome shotgun (WGS) entry which is preliminary data.</text>
</comment>
<keyword evidence="1" id="KW-0472">Membrane</keyword>
<evidence type="ECO:0000313" key="3">
    <source>
        <dbReference type="Proteomes" id="UP000006327"/>
    </source>
</evidence>
<evidence type="ECO:0000256" key="1">
    <source>
        <dbReference type="SAM" id="Phobius"/>
    </source>
</evidence>
<gene>
    <name evidence="2" type="ORF">GARC_3195</name>
</gene>
<dbReference type="EMBL" id="BAEO01000047">
    <property type="protein sequence ID" value="GAC20154.1"/>
    <property type="molecule type" value="Genomic_DNA"/>
</dbReference>